<protein>
    <submittedName>
        <fullName evidence="1">Rna pseudouridine synthase</fullName>
    </submittedName>
</protein>
<reference evidence="1 2" key="1">
    <citation type="submission" date="2020-06" db="EMBL/GenBank/DDBJ databases">
        <title>Transcriptomic and genomic resources for Thalictrum thalictroides and T. hernandezii: Facilitating candidate gene discovery in an emerging model plant lineage.</title>
        <authorList>
            <person name="Arias T."/>
            <person name="Riano-Pachon D.M."/>
            <person name="Di Stilio V.S."/>
        </authorList>
    </citation>
    <scope>NUCLEOTIDE SEQUENCE [LARGE SCALE GENOMIC DNA]</scope>
    <source>
        <strain evidence="2">cv. WT478/WT964</strain>
        <tissue evidence="1">Leaves</tissue>
    </source>
</reference>
<dbReference type="GO" id="GO:0003723">
    <property type="term" value="F:RNA binding"/>
    <property type="evidence" value="ECO:0007669"/>
    <property type="project" value="InterPro"/>
</dbReference>
<organism evidence="1 2">
    <name type="scientific">Thalictrum thalictroides</name>
    <name type="common">Rue-anemone</name>
    <name type="synonym">Anemone thalictroides</name>
    <dbReference type="NCBI Taxonomy" id="46969"/>
    <lineage>
        <taxon>Eukaryota</taxon>
        <taxon>Viridiplantae</taxon>
        <taxon>Streptophyta</taxon>
        <taxon>Embryophyta</taxon>
        <taxon>Tracheophyta</taxon>
        <taxon>Spermatophyta</taxon>
        <taxon>Magnoliopsida</taxon>
        <taxon>Ranunculales</taxon>
        <taxon>Ranunculaceae</taxon>
        <taxon>Thalictroideae</taxon>
        <taxon>Thalictrum</taxon>
    </lineage>
</organism>
<dbReference type="SUPFAM" id="SSF55120">
    <property type="entry name" value="Pseudouridine synthase"/>
    <property type="match status" value="1"/>
</dbReference>
<proteinExistence type="predicted"/>
<dbReference type="EMBL" id="JABWDY010004475">
    <property type="protein sequence ID" value="KAF5205137.1"/>
    <property type="molecule type" value="Genomic_DNA"/>
</dbReference>
<accession>A0A7J6X7Y8</accession>
<sequence length="153" mass="17205">MDDDNRVESLEMVDRLSKVVTIAITSLLMDVGRILLENPLAVRAKATTFEVLSMNGQGGIKEQTKSRPNEEEFVVIEYKGVACGDGNDEVLVRAYPRSGRTHQIHLHCQYLGIPIRGDVKYEGVYEWKGETFDVIALPYNTILISSFLFPLKT</sequence>
<keyword evidence="2" id="KW-1185">Reference proteome</keyword>
<name>A0A7J6X7Y8_THATH</name>
<evidence type="ECO:0000313" key="2">
    <source>
        <dbReference type="Proteomes" id="UP000554482"/>
    </source>
</evidence>
<dbReference type="PANTHER" id="PTHR21600">
    <property type="entry name" value="MITOCHONDRIAL RNA PSEUDOURIDINE SYNTHASE"/>
    <property type="match status" value="1"/>
</dbReference>
<dbReference type="GO" id="GO:0009982">
    <property type="term" value="F:pseudouridine synthase activity"/>
    <property type="evidence" value="ECO:0007669"/>
    <property type="project" value="InterPro"/>
</dbReference>
<dbReference type="GO" id="GO:0000455">
    <property type="term" value="P:enzyme-directed rRNA pseudouridine synthesis"/>
    <property type="evidence" value="ECO:0007669"/>
    <property type="project" value="TreeGrafter"/>
</dbReference>
<dbReference type="AlphaFoldDB" id="A0A7J6X7Y8"/>
<dbReference type="Gene3D" id="3.30.2350.10">
    <property type="entry name" value="Pseudouridine synthase"/>
    <property type="match status" value="1"/>
</dbReference>
<comment type="caution">
    <text evidence="1">The sequence shown here is derived from an EMBL/GenBank/DDBJ whole genome shotgun (WGS) entry which is preliminary data.</text>
</comment>
<dbReference type="InterPro" id="IPR050188">
    <property type="entry name" value="RluA_PseudoU_synthase"/>
</dbReference>
<dbReference type="InterPro" id="IPR020103">
    <property type="entry name" value="PsdUridine_synth_cat_dom_sf"/>
</dbReference>
<dbReference type="PANTHER" id="PTHR21600:SF47">
    <property type="entry name" value="RNA PSEUDOURIDINE SYNTHASE 1"/>
    <property type="match status" value="1"/>
</dbReference>
<dbReference type="Proteomes" id="UP000554482">
    <property type="component" value="Unassembled WGS sequence"/>
</dbReference>
<evidence type="ECO:0000313" key="1">
    <source>
        <dbReference type="EMBL" id="KAF5205137.1"/>
    </source>
</evidence>
<gene>
    <name evidence="1" type="ORF">FRX31_005274</name>
</gene>
<dbReference type="OrthoDB" id="418349at2759"/>